<accession>A0ABV9FBI4</accession>
<evidence type="ECO:0000259" key="3">
    <source>
        <dbReference type="Pfam" id="PF02952"/>
    </source>
</evidence>
<evidence type="ECO:0000256" key="2">
    <source>
        <dbReference type="ARBA" id="ARBA00023277"/>
    </source>
</evidence>
<keyword evidence="1 4" id="KW-0413">Isomerase</keyword>
<keyword evidence="5" id="KW-1185">Reference proteome</keyword>
<evidence type="ECO:0000256" key="1">
    <source>
        <dbReference type="ARBA" id="ARBA00023235"/>
    </source>
</evidence>
<proteinExistence type="predicted"/>
<protein>
    <submittedName>
        <fullName evidence="4">L-fucose/L-arabinose isomerase family protein</fullName>
    </submittedName>
</protein>
<dbReference type="InterPro" id="IPR015888">
    <property type="entry name" value="Fuc_isomerase_C"/>
</dbReference>
<dbReference type="Pfam" id="PF02952">
    <property type="entry name" value="Fucose_iso_C"/>
    <property type="match status" value="1"/>
</dbReference>
<gene>
    <name evidence="4" type="ORF">ACFO3S_04890</name>
</gene>
<dbReference type="InterPro" id="IPR009015">
    <property type="entry name" value="Fucose_isomerase_N/cen_sf"/>
</dbReference>
<dbReference type="SUPFAM" id="SSF53743">
    <property type="entry name" value="FucI/AraA N-terminal and middle domains"/>
    <property type="match status" value="1"/>
</dbReference>
<dbReference type="Proteomes" id="UP001596028">
    <property type="component" value="Unassembled WGS sequence"/>
</dbReference>
<dbReference type="PANTHER" id="PTHR36120">
    <property type="entry name" value="FUCOSE ISOMERASE"/>
    <property type="match status" value="1"/>
</dbReference>
<evidence type="ECO:0000313" key="4">
    <source>
        <dbReference type="EMBL" id="MFC4597564.1"/>
    </source>
</evidence>
<dbReference type="GO" id="GO:0016853">
    <property type="term" value="F:isomerase activity"/>
    <property type="evidence" value="ECO:0007669"/>
    <property type="project" value="UniProtKB-KW"/>
</dbReference>
<name>A0ABV9FBI4_9BACL</name>
<dbReference type="RefSeq" id="WP_378092888.1">
    <property type="nucleotide sequence ID" value="NZ_JBHSEP010000002.1"/>
</dbReference>
<sequence length="446" mass="49237">MFEVNLAYFPIGRTTFEMEVAERYFRESMELLGGLTPYLMAPDSILASVEEMSSFIQAHPGFKPDLIVYQSITFADAEYIVNLMEQYDVPILVWSVREPSVGGRLRLNSLTGGNSTCNALHYFERDYDFMLGNAAEPQIARKLRAKLAAFETAAKLRRLTVGVVGEHPAGFYFSGVDERLLAKTTGVKLQRLNLQQLFEEAINVPEEQYAPLIEAAAAKVVGLNRGEDPTIKFAQFAAYLRQLFDERGIKAAAMRCWPDFFVELGAAPCSTLSQFIEDGLVSACEADINGAVSMYIQQELSGGLPPYLGDLVHVDEEMNTVSFWHCGAGAYSLANPSTGAKAGVHPNRKMGFTLEFGLKAGQVTISRLSQTSKGYRMLIMRGEALDRPQQFAGTSGEIRLNGNANEMVCSLMADGFEPHYSIVHADIAEELKELCKRLGIEAVIYP</sequence>
<comment type="caution">
    <text evidence="4">The sequence shown here is derived from an EMBL/GenBank/DDBJ whole genome shotgun (WGS) entry which is preliminary data.</text>
</comment>
<feature type="domain" description="L-fucose isomerase C-terminal" evidence="3">
    <location>
        <begin position="358"/>
        <end position="442"/>
    </location>
</feature>
<keyword evidence="2" id="KW-0119">Carbohydrate metabolism</keyword>
<dbReference type="PANTHER" id="PTHR36120:SF1">
    <property type="entry name" value="L-FUCOSE ISOMERASE C-TERMINAL DOMAIN-CONTAINING PROTEIN"/>
    <property type="match status" value="1"/>
</dbReference>
<organism evidence="4 5">
    <name type="scientific">Cohnella hongkongensis</name>
    <dbReference type="NCBI Taxonomy" id="178337"/>
    <lineage>
        <taxon>Bacteria</taxon>
        <taxon>Bacillati</taxon>
        <taxon>Bacillota</taxon>
        <taxon>Bacilli</taxon>
        <taxon>Bacillales</taxon>
        <taxon>Paenibacillaceae</taxon>
        <taxon>Cohnella</taxon>
    </lineage>
</organism>
<evidence type="ECO:0000313" key="5">
    <source>
        <dbReference type="Proteomes" id="UP001596028"/>
    </source>
</evidence>
<reference evidence="5" key="1">
    <citation type="journal article" date="2019" name="Int. J. Syst. Evol. Microbiol.">
        <title>The Global Catalogue of Microorganisms (GCM) 10K type strain sequencing project: providing services to taxonomists for standard genome sequencing and annotation.</title>
        <authorList>
            <consortium name="The Broad Institute Genomics Platform"/>
            <consortium name="The Broad Institute Genome Sequencing Center for Infectious Disease"/>
            <person name="Wu L."/>
            <person name="Ma J."/>
        </authorList>
    </citation>
    <scope>NUCLEOTIDE SEQUENCE [LARGE SCALE GENOMIC DNA]</scope>
    <source>
        <strain evidence="5">CCUG 49571</strain>
    </source>
</reference>
<dbReference type="EMBL" id="JBHSEP010000002">
    <property type="protein sequence ID" value="MFC4597564.1"/>
    <property type="molecule type" value="Genomic_DNA"/>
</dbReference>